<feature type="domain" description="DUF1980" evidence="3">
    <location>
        <begin position="175"/>
        <end position="265"/>
    </location>
</feature>
<dbReference type="NCBIfam" id="TIGR03943">
    <property type="entry name" value="TIGR03943 family putative permease subunit"/>
    <property type="match status" value="1"/>
</dbReference>
<protein>
    <submittedName>
        <fullName evidence="4">TIGR03943 family protein</fullName>
    </submittedName>
</protein>
<dbReference type="RefSeq" id="WP_341407333.1">
    <property type="nucleotide sequence ID" value="NZ_JBBUKT010000012.1"/>
</dbReference>
<keyword evidence="1" id="KW-0472">Membrane</keyword>
<dbReference type="Pfam" id="PF21537">
    <property type="entry name" value="DUF1980_C"/>
    <property type="match status" value="1"/>
</dbReference>
<feature type="transmembrane region" description="Helical" evidence="1">
    <location>
        <begin position="38"/>
        <end position="58"/>
    </location>
</feature>
<evidence type="ECO:0000313" key="4">
    <source>
        <dbReference type="EMBL" id="MEK7953567.1"/>
    </source>
</evidence>
<gene>
    <name evidence="4" type="ORF">WKV53_23835</name>
</gene>
<comment type="caution">
    <text evidence="4">The sequence shown here is derived from an EMBL/GenBank/DDBJ whole genome shotgun (WGS) entry which is preliminary data.</text>
</comment>
<feature type="transmembrane region" description="Helical" evidence="1">
    <location>
        <begin position="6"/>
        <end position="26"/>
    </location>
</feature>
<keyword evidence="1" id="KW-0812">Transmembrane</keyword>
<evidence type="ECO:0000256" key="1">
    <source>
        <dbReference type="SAM" id="Phobius"/>
    </source>
</evidence>
<accession>A0ABU9B2V3</accession>
<dbReference type="InterPro" id="IPR048447">
    <property type="entry name" value="DUF1980_C"/>
</dbReference>
<name>A0ABU9B2V3_9BACT</name>
<dbReference type="PANTHER" id="PTHR40047:SF1">
    <property type="entry name" value="UPF0703 PROTEIN YCGQ"/>
    <property type="match status" value="1"/>
</dbReference>
<organism evidence="4 5">
    <name type="scientific">Luteolibacter soli</name>
    <dbReference type="NCBI Taxonomy" id="3135280"/>
    <lineage>
        <taxon>Bacteria</taxon>
        <taxon>Pseudomonadati</taxon>
        <taxon>Verrucomicrobiota</taxon>
        <taxon>Verrucomicrobiia</taxon>
        <taxon>Verrucomicrobiales</taxon>
        <taxon>Verrucomicrobiaceae</taxon>
        <taxon>Luteolibacter</taxon>
    </lineage>
</organism>
<reference evidence="4 5" key="1">
    <citation type="submission" date="2024-04" db="EMBL/GenBank/DDBJ databases">
        <title>Luteolibacter sp. isolated from soil.</title>
        <authorList>
            <person name="An J."/>
        </authorList>
    </citation>
    <scope>NUCLEOTIDE SEQUENCE [LARGE SCALE GENOMIC DNA]</scope>
    <source>
        <strain evidence="4 5">Y139</strain>
    </source>
</reference>
<keyword evidence="1" id="KW-1133">Transmembrane helix</keyword>
<evidence type="ECO:0000259" key="3">
    <source>
        <dbReference type="Pfam" id="PF21537"/>
    </source>
</evidence>
<dbReference type="Pfam" id="PF09323">
    <property type="entry name" value="DUF1980"/>
    <property type="match status" value="1"/>
</dbReference>
<dbReference type="InterPro" id="IPR015402">
    <property type="entry name" value="DUF1980"/>
</dbReference>
<evidence type="ECO:0000259" key="2">
    <source>
        <dbReference type="Pfam" id="PF09323"/>
    </source>
</evidence>
<dbReference type="EMBL" id="JBBUKT010000012">
    <property type="protein sequence ID" value="MEK7953567.1"/>
    <property type="molecule type" value="Genomic_DNA"/>
</dbReference>
<feature type="transmembrane region" description="Helical" evidence="1">
    <location>
        <begin position="83"/>
        <end position="102"/>
    </location>
</feature>
<dbReference type="InterPro" id="IPR048493">
    <property type="entry name" value="DUF1980_N"/>
</dbReference>
<dbReference type="InterPro" id="IPR052955">
    <property type="entry name" value="UPF0703_membrane_permease"/>
</dbReference>
<keyword evidence="5" id="KW-1185">Reference proteome</keyword>
<proteinExistence type="predicted"/>
<dbReference type="Proteomes" id="UP001371305">
    <property type="component" value="Unassembled WGS sequence"/>
</dbReference>
<evidence type="ECO:0000313" key="5">
    <source>
        <dbReference type="Proteomes" id="UP001371305"/>
    </source>
</evidence>
<sequence length="273" mass="29815">MNPKFQRMLFSLALLVWAGVLIYFHVSGRISKYLVPDFHPLVMIGGLGLAVVGLFNLLTATQEASCGHDHGPGDTHDHESPDVHPVAAFLILLLPLCIGVAWTKDGFVSIGALTRKGLMDTPADASSLVLSASLPKLTKERIATQHPKNADGYHSFGLMELFFSAGDPEMRELVEGMQVETEGRVIKDPEAAVPTQRRLYRLFITCCAADSRAIPIIVRFKNGVPQVADNTWMKLTGTIRYPDEGEGFVPVLEVDSAAEAPAPPEESFMRSNF</sequence>
<feature type="domain" description="DUF1980" evidence="2">
    <location>
        <begin position="12"/>
        <end position="100"/>
    </location>
</feature>
<dbReference type="PANTHER" id="PTHR40047">
    <property type="entry name" value="UPF0703 PROTEIN YCGQ"/>
    <property type="match status" value="1"/>
</dbReference>